<dbReference type="PROSITE" id="PS00584">
    <property type="entry name" value="PFKB_KINASES_2"/>
    <property type="match status" value="1"/>
</dbReference>
<dbReference type="Gene3D" id="3.40.1190.20">
    <property type="match status" value="1"/>
</dbReference>
<name>A0ABP7A470_9MICO</name>
<dbReference type="InterPro" id="IPR029056">
    <property type="entry name" value="Ribokinase-like"/>
</dbReference>
<dbReference type="RefSeq" id="WP_344736139.1">
    <property type="nucleotide sequence ID" value="NZ_BAAAYU010000001.1"/>
</dbReference>
<evidence type="ECO:0000259" key="4">
    <source>
        <dbReference type="Pfam" id="PF00294"/>
    </source>
</evidence>
<dbReference type="InterPro" id="IPR002173">
    <property type="entry name" value="Carboh/pur_kinase_PfkB_CS"/>
</dbReference>
<comment type="caution">
    <text evidence="5">The sequence shown here is derived from an EMBL/GenBank/DDBJ whole genome shotgun (WGS) entry which is preliminary data.</text>
</comment>
<proteinExistence type="inferred from homology"/>
<dbReference type="InterPro" id="IPR011611">
    <property type="entry name" value="PfkB_dom"/>
</dbReference>
<gene>
    <name evidence="5" type="ORF">GCM10022200_03570</name>
</gene>
<feature type="domain" description="Carbohydrate kinase PfkB" evidence="4">
    <location>
        <begin position="2"/>
        <end position="279"/>
    </location>
</feature>
<evidence type="ECO:0000313" key="6">
    <source>
        <dbReference type="Proteomes" id="UP001501697"/>
    </source>
</evidence>
<sequence>MLTVIGDLIDDVIVRRPGALERGTDNPAVIRHTRGGSAANVAAAAAPLSPARFIGRVGRDAAGDSLVAALQSAGVDARVQRGERTGTIVILVDDDGERTMITDRASAADLEPIEQSWLDGTSWLHLPLYGFTSESSRGALLAAAAWAARSGVPVSIDLSSTALMRELGAPVLAGILADVVPDVVFANTDEDGCLAELGLEPPSDAVYIVKRGPAPVLLVVGGTCTEVAVEPVADVVDSTGAGDAFAAGYLAGAREGRSPRDCVLAGIVLAAGAVQGLGALPG</sequence>
<dbReference type="GO" id="GO:0016301">
    <property type="term" value="F:kinase activity"/>
    <property type="evidence" value="ECO:0007669"/>
    <property type="project" value="UniProtKB-KW"/>
</dbReference>
<dbReference type="InterPro" id="IPR052700">
    <property type="entry name" value="Carb_kinase_PfkB-like"/>
</dbReference>
<dbReference type="PANTHER" id="PTHR43320">
    <property type="entry name" value="SUGAR KINASE"/>
    <property type="match status" value="1"/>
</dbReference>
<comment type="similarity">
    <text evidence="1">Belongs to the carbohydrate kinase PfkB family.</text>
</comment>
<organism evidence="5 6">
    <name type="scientific">Microbacterium awajiense</name>
    <dbReference type="NCBI Taxonomy" id="415214"/>
    <lineage>
        <taxon>Bacteria</taxon>
        <taxon>Bacillati</taxon>
        <taxon>Actinomycetota</taxon>
        <taxon>Actinomycetes</taxon>
        <taxon>Micrococcales</taxon>
        <taxon>Microbacteriaceae</taxon>
        <taxon>Microbacterium</taxon>
    </lineage>
</organism>
<keyword evidence="2" id="KW-0808">Transferase</keyword>
<reference evidence="6" key="1">
    <citation type="journal article" date="2019" name="Int. J. Syst. Evol. Microbiol.">
        <title>The Global Catalogue of Microorganisms (GCM) 10K type strain sequencing project: providing services to taxonomists for standard genome sequencing and annotation.</title>
        <authorList>
            <consortium name="The Broad Institute Genomics Platform"/>
            <consortium name="The Broad Institute Genome Sequencing Center for Infectious Disease"/>
            <person name="Wu L."/>
            <person name="Ma J."/>
        </authorList>
    </citation>
    <scope>NUCLEOTIDE SEQUENCE [LARGE SCALE GENOMIC DNA]</scope>
    <source>
        <strain evidence="6">JCM 16544</strain>
    </source>
</reference>
<keyword evidence="3 5" id="KW-0418">Kinase</keyword>
<dbReference type="PANTHER" id="PTHR43320:SF3">
    <property type="entry name" value="CARBOHYDRATE KINASE PFKB DOMAIN-CONTAINING PROTEIN"/>
    <property type="match status" value="1"/>
</dbReference>
<accession>A0ABP7A470</accession>
<dbReference type="EMBL" id="BAAAYU010000001">
    <property type="protein sequence ID" value="GAA3624583.1"/>
    <property type="molecule type" value="Genomic_DNA"/>
</dbReference>
<keyword evidence="6" id="KW-1185">Reference proteome</keyword>
<evidence type="ECO:0000313" key="5">
    <source>
        <dbReference type="EMBL" id="GAA3624583.1"/>
    </source>
</evidence>
<evidence type="ECO:0000256" key="2">
    <source>
        <dbReference type="ARBA" id="ARBA00022679"/>
    </source>
</evidence>
<evidence type="ECO:0000256" key="1">
    <source>
        <dbReference type="ARBA" id="ARBA00010688"/>
    </source>
</evidence>
<protein>
    <submittedName>
        <fullName evidence="5">PfkB family carbohydrate kinase</fullName>
    </submittedName>
</protein>
<dbReference type="Proteomes" id="UP001501697">
    <property type="component" value="Unassembled WGS sequence"/>
</dbReference>
<dbReference type="Pfam" id="PF00294">
    <property type="entry name" value="PfkB"/>
    <property type="match status" value="1"/>
</dbReference>
<evidence type="ECO:0000256" key="3">
    <source>
        <dbReference type="ARBA" id="ARBA00022777"/>
    </source>
</evidence>
<dbReference type="SUPFAM" id="SSF53613">
    <property type="entry name" value="Ribokinase-like"/>
    <property type="match status" value="1"/>
</dbReference>